<proteinExistence type="predicted"/>
<sequence length="70" mass="7929">MQTSTENIVETTSEIIEYSEVSIESNIPVLDSVVVYLATDDDVEHPSAAEVYNTYKKHQCEQTTASQFWI</sequence>
<evidence type="ECO:0000313" key="1">
    <source>
        <dbReference type="EMBL" id="KAK9720789.1"/>
    </source>
</evidence>
<evidence type="ECO:0000313" key="2">
    <source>
        <dbReference type="Proteomes" id="UP001479436"/>
    </source>
</evidence>
<comment type="caution">
    <text evidence="1">The sequence shown here is derived from an EMBL/GenBank/DDBJ whole genome shotgun (WGS) entry which is preliminary data.</text>
</comment>
<keyword evidence="2" id="KW-1185">Reference proteome</keyword>
<accession>A0ABR2W5Q5</accession>
<dbReference type="Proteomes" id="UP001479436">
    <property type="component" value="Unassembled WGS sequence"/>
</dbReference>
<reference evidence="1 2" key="1">
    <citation type="submission" date="2023-04" db="EMBL/GenBank/DDBJ databases">
        <title>Genome of Basidiobolus ranarum AG-B5.</title>
        <authorList>
            <person name="Stajich J.E."/>
            <person name="Carter-House D."/>
            <person name="Gryganskyi A."/>
        </authorList>
    </citation>
    <scope>NUCLEOTIDE SEQUENCE [LARGE SCALE GENOMIC DNA]</scope>
    <source>
        <strain evidence="1 2">AG-B5</strain>
    </source>
</reference>
<dbReference type="EMBL" id="JASJQH010007001">
    <property type="protein sequence ID" value="KAK9720789.1"/>
    <property type="molecule type" value="Genomic_DNA"/>
</dbReference>
<protein>
    <submittedName>
        <fullName evidence="1">Uncharacterized protein</fullName>
    </submittedName>
</protein>
<name>A0ABR2W5Q5_9FUNG</name>
<gene>
    <name evidence="1" type="ORF">K7432_003892</name>
</gene>
<organism evidence="1 2">
    <name type="scientific">Basidiobolus ranarum</name>
    <dbReference type="NCBI Taxonomy" id="34480"/>
    <lineage>
        <taxon>Eukaryota</taxon>
        <taxon>Fungi</taxon>
        <taxon>Fungi incertae sedis</taxon>
        <taxon>Zoopagomycota</taxon>
        <taxon>Entomophthoromycotina</taxon>
        <taxon>Basidiobolomycetes</taxon>
        <taxon>Basidiobolales</taxon>
        <taxon>Basidiobolaceae</taxon>
        <taxon>Basidiobolus</taxon>
    </lineage>
</organism>